<dbReference type="InterPro" id="IPR036390">
    <property type="entry name" value="WH_DNA-bd_sf"/>
</dbReference>
<dbReference type="InterPro" id="IPR036388">
    <property type="entry name" value="WH-like_DNA-bd_sf"/>
</dbReference>
<dbReference type="Pfam" id="PF03551">
    <property type="entry name" value="PadR"/>
    <property type="match status" value="1"/>
</dbReference>
<gene>
    <name evidence="2" type="ORF">ATW55_01775</name>
</gene>
<organism evidence="2 3">
    <name type="scientific">Ferroacidibacillus organovorans</name>
    <dbReference type="NCBI Taxonomy" id="1765683"/>
    <lineage>
        <taxon>Bacteria</taxon>
        <taxon>Bacillati</taxon>
        <taxon>Bacillota</taxon>
        <taxon>Bacilli</taxon>
        <taxon>Bacillales</taxon>
        <taxon>Alicyclobacillaceae</taxon>
        <taxon>Ferroacidibacillus</taxon>
    </lineage>
</organism>
<feature type="domain" description="Transcription regulator PadR N-terminal" evidence="1">
    <location>
        <begin position="24"/>
        <end position="98"/>
    </location>
</feature>
<evidence type="ECO:0000259" key="1">
    <source>
        <dbReference type="Pfam" id="PF03551"/>
    </source>
</evidence>
<dbReference type="InterPro" id="IPR052509">
    <property type="entry name" value="Metal_resp_DNA-bind_regulator"/>
</dbReference>
<dbReference type="AlphaFoldDB" id="A0A124IVL6"/>
<reference evidence="2 3" key="1">
    <citation type="submission" date="2015-12" db="EMBL/GenBank/DDBJ databases">
        <title>Draft genome sequence of Acidibacillus ferrooxidans ITV001, isolated from a chalcopyrite acid mine drainage site in Brazil.</title>
        <authorList>
            <person name="Dall'Agnol H."/>
            <person name="Nancucheo I."/>
            <person name="Johnson B."/>
            <person name="Oliveira R."/>
            <person name="Leite L."/>
            <person name="Pylro V."/>
            <person name="Nunes G.L."/>
            <person name="Tzotzos G."/>
            <person name="Fernandes G.R."/>
            <person name="Dutra J."/>
            <person name="Orellana S.C."/>
            <person name="Oliveira G."/>
        </authorList>
    </citation>
    <scope>NUCLEOTIDE SEQUENCE [LARGE SCALE GENOMIC DNA]</scope>
    <source>
        <strain evidence="3">ITV01</strain>
    </source>
</reference>
<name>A0A124IVL6_9BACL</name>
<dbReference type="InterPro" id="IPR005149">
    <property type="entry name" value="Tscrpt_reg_PadR_N"/>
</dbReference>
<keyword evidence="3" id="KW-1185">Reference proteome</keyword>
<dbReference type="PANTHER" id="PTHR33169:SF14">
    <property type="entry name" value="TRANSCRIPTIONAL REGULATOR RV3488"/>
    <property type="match status" value="1"/>
</dbReference>
<sequence>MQIDFGGLIILEGQMVKGFIDGILLSILSERESYGYDMMKTVQERTDRQLEIKEGTLYPALRRLEAEGFIVGKWATHEQGARRRYYHITQNGKNELQRMKASWSKNYRIINTFLKEDYSL</sequence>
<dbReference type="EMBL" id="LPVJ01000071">
    <property type="protein sequence ID" value="KUO94625.1"/>
    <property type="molecule type" value="Genomic_DNA"/>
</dbReference>
<evidence type="ECO:0000313" key="3">
    <source>
        <dbReference type="Proteomes" id="UP000053557"/>
    </source>
</evidence>
<proteinExistence type="predicted"/>
<dbReference type="PANTHER" id="PTHR33169">
    <property type="entry name" value="PADR-FAMILY TRANSCRIPTIONAL REGULATOR"/>
    <property type="match status" value="1"/>
</dbReference>
<dbReference type="SUPFAM" id="SSF46785">
    <property type="entry name" value="Winged helix' DNA-binding domain"/>
    <property type="match status" value="1"/>
</dbReference>
<comment type="caution">
    <text evidence="2">The sequence shown here is derived from an EMBL/GenBank/DDBJ whole genome shotgun (WGS) entry which is preliminary data.</text>
</comment>
<accession>A0A124IVL6</accession>
<protein>
    <recommendedName>
        <fullName evidence="1">Transcription regulator PadR N-terminal domain-containing protein</fullName>
    </recommendedName>
</protein>
<dbReference type="Gene3D" id="1.10.10.10">
    <property type="entry name" value="Winged helix-like DNA-binding domain superfamily/Winged helix DNA-binding domain"/>
    <property type="match status" value="1"/>
</dbReference>
<evidence type="ECO:0000313" key="2">
    <source>
        <dbReference type="EMBL" id="KUO94625.1"/>
    </source>
</evidence>
<dbReference type="Proteomes" id="UP000053557">
    <property type="component" value="Unassembled WGS sequence"/>
</dbReference>